<dbReference type="InParanoid" id="A0A1J7J2H2"/>
<keyword evidence="8" id="KW-0479">Metal-binding</keyword>
<dbReference type="PANTHER" id="PTHR11705:SF143">
    <property type="entry name" value="SLL0236 PROTEIN"/>
    <property type="match status" value="1"/>
</dbReference>
<keyword evidence="10" id="KW-0378">Hydrolase</keyword>
<keyword evidence="9 17" id="KW-0732">Signal</keyword>
<evidence type="ECO:0000313" key="20">
    <source>
        <dbReference type="Proteomes" id="UP000182658"/>
    </source>
</evidence>
<keyword evidence="6 19" id="KW-0121">Carboxypeptidase</keyword>
<dbReference type="InterPro" id="IPR000834">
    <property type="entry name" value="Peptidase_M14"/>
</dbReference>
<dbReference type="PROSITE" id="PS00132">
    <property type="entry name" value="CARBOXYPEPT_ZN_1"/>
    <property type="match status" value="1"/>
</dbReference>
<evidence type="ECO:0000256" key="10">
    <source>
        <dbReference type="ARBA" id="ARBA00022801"/>
    </source>
</evidence>
<dbReference type="InterPro" id="IPR003146">
    <property type="entry name" value="M14A_act_pep"/>
</dbReference>
<keyword evidence="12" id="KW-0843">Virulence</keyword>
<keyword evidence="11" id="KW-0862">Zinc</keyword>
<evidence type="ECO:0000256" key="7">
    <source>
        <dbReference type="ARBA" id="ARBA00022670"/>
    </source>
</evidence>
<dbReference type="EMBL" id="KV875093">
    <property type="protein sequence ID" value="OIW34287.1"/>
    <property type="molecule type" value="Genomic_DNA"/>
</dbReference>
<evidence type="ECO:0000256" key="2">
    <source>
        <dbReference type="ARBA" id="ARBA00003091"/>
    </source>
</evidence>
<name>A0A1J7J2H2_9PEZI</name>
<evidence type="ECO:0000256" key="3">
    <source>
        <dbReference type="ARBA" id="ARBA00004613"/>
    </source>
</evidence>
<dbReference type="Pfam" id="PF00246">
    <property type="entry name" value="Peptidase_M14"/>
    <property type="match status" value="1"/>
</dbReference>
<proteinExistence type="inferred from homology"/>
<dbReference type="Proteomes" id="UP000182658">
    <property type="component" value="Unassembled WGS sequence"/>
</dbReference>
<comment type="cofactor">
    <cofactor evidence="1">
        <name>Zn(2+)</name>
        <dbReference type="ChEBI" id="CHEBI:29105"/>
    </cofactor>
</comment>
<dbReference type="Pfam" id="PF02244">
    <property type="entry name" value="Propep_M14"/>
    <property type="match status" value="1"/>
</dbReference>
<accession>A0A1J7J2H2</accession>
<gene>
    <name evidence="19" type="ORF">CONLIGDRAFT_665089</name>
</gene>
<dbReference type="AlphaFoldDB" id="A0A1J7J2H2"/>
<feature type="signal peptide" evidence="17">
    <location>
        <begin position="1"/>
        <end position="16"/>
    </location>
</feature>
<evidence type="ECO:0000256" key="16">
    <source>
        <dbReference type="PROSITE-ProRule" id="PRU01379"/>
    </source>
</evidence>
<evidence type="ECO:0000256" key="1">
    <source>
        <dbReference type="ARBA" id="ARBA00001947"/>
    </source>
</evidence>
<dbReference type="GO" id="GO:0006508">
    <property type="term" value="P:proteolysis"/>
    <property type="evidence" value="ECO:0007669"/>
    <property type="project" value="UniProtKB-KW"/>
</dbReference>
<evidence type="ECO:0000256" key="15">
    <source>
        <dbReference type="ARBA" id="ARBA00023157"/>
    </source>
</evidence>
<comment type="function">
    <text evidence="2">Extracellular metalloprotease that contributes to pathogenicity.</text>
</comment>
<dbReference type="GO" id="GO:0008270">
    <property type="term" value="F:zinc ion binding"/>
    <property type="evidence" value="ECO:0007669"/>
    <property type="project" value="InterPro"/>
</dbReference>
<evidence type="ECO:0000256" key="4">
    <source>
        <dbReference type="ARBA" id="ARBA00005988"/>
    </source>
</evidence>
<protein>
    <submittedName>
        <fullName evidence="19">Zinc carboxypeptidase</fullName>
    </submittedName>
</protein>
<dbReference type="PANTHER" id="PTHR11705">
    <property type="entry name" value="PROTEASE FAMILY M14 CARBOXYPEPTIDASE A,B"/>
    <property type="match status" value="1"/>
</dbReference>
<feature type="domain" description="Peptidase M14" evidence="18">
    <location>
        <begin position="119"/>
        <end position="420"/>
    </location>
</feature>
<evidence type="ECO:0000256" key="5">
    <source>
        <dbReference type="ARBA" id="ARBA00022525"/>
    </source>
</evidence>
<dbReference type="PRINTS" id="PR00765">
    <property type="entry name" value="CRBOXYPTASEA"/>
</dbReference>
<evidence type="ECO:0000256" key="9">
    <source>
        <dbReference type="ARBA" id="ARBA00022729"/>
    </source>
</evidence>
<dbReference type="SUPFAM" id="SSF54897">
    <property type="entry name" value="Protease propeptides/inhibitors"/>
    <property type="match status" value="1"/>
</dbReference>
<sequence>MKHFAFLSAFFALASAVAVTKHEKVSYDGYKVFRVSVGNQVAKVNDVVSSLGLSTWKGAPKAGAFADIVVPPTKLDAFTDKISGLETVTMHEDLGASIAAESSFHVYAAGSANSTWFNSYHTYADHIQFLKDLVALSPSNSEIVTAGNSLNGNAITGIHFWGSSGKGVKPAIVFHGTVHAREWISTLVVEYFAYNLLTNYAKSSEIKGFIDKYDFYVFPVVNPDGFLYTQSSNRLWRKNRQTTSGSTCIGHDINRNWPYQWSVSGGASTDPCAEDFKGKSQGDAPETKVLSAWLQNIKTAQGLKLFIDYHSYSQLFMTPYGYSCTAVTANNNELQALAKGAVAAIKAVHGTSFDYGPICSTIYKATGSSVDYVNDVVKSDYTFTSELRDTGNYGFVLPASQILPSGDEAYAGLRYLLLNMK</sequence>
<evidence type="ECO:0000256" key="14">
    <source>
        <dbReference type="ARBA" id="ARBA00023145"/>
    </source>
</evidence>
<dbReference type="InterPro" id="IPR036990">
    <property type="entry name" value="M14A-like_propep"/>
</dbReference>
<dbReference type="SUPFAM" id="SSF53187">
    <property type="entry name" value="Zn-dependent exopeptidases"/>
    <property type="match status" value="1"/>
</dbReference>
<evidence type="ECO:0000259" key="18">
    <source>
        <dbReference type="PROSITE" id="PS52035"/>
    </source>
</evidence>
<dbReference type="OrthoDB" id="3626597at2759"/>
<dbReference type="InterPro" id="IPR057246">
    <property type="entry name" value="CARBOXYPEPT_ZN_1"/>
</dbReference>
<comment type="similarity">
    <text evidence="4 16">Belongs to the peptidase M14 family.</text>
</comment>
<dbReference type="PROSITE" id="PS52035">
    <property type="entry name" value="PEPTIDASE_M14"/>
    <property type="match status" value="1"/>
</dbReference>
<dbReference type="CDD" id="cd03860">
    <property type="entry name" value="M14_CP_A-B_like"/>
    <property type="match status" value="1"/>
</dbReference>
<keyword evidence="14" id="KW-0865">Zymogen</keyword>
<comment type="subcellular location">
    <subcellularLocation>
        <location evidence="3">Secreted</location>
    </subcellularLocation>
</comment>
<evidence type="ECO:0000256" key="8">
    <source>
        <dbReference type="ARBA" id="ARBA00022723"/>
    </source>
</evidence>
<dbReference type="GO" id="GO:0004181">
    <property type="term" value="F:metallocarboxypeptidase activity"/>
    <property type="evidence" value="ECO:0007669"/>
    <property type="project" value="InterPro"/>
</dbReference>
<keyword evidence="15" id="KW-1015">Disulfide bond</keyword>
<evidence type="ECO:0000256" key="17">
    <source>
        <dbReference type="SAM" id="SignalP"/>
    </source>
</evidence>
<dbReference type="STRING" id="1408157.A0A1J7J2H2"/>
<feature type="active site" description="Proton donor/acceptor" evidence="16">
    <location>
        <position position="386"/>
    </location>
</feature>
<evidence type="ECO:0000313" key="19">
    <source>
        <dbReference type="EMBL" id="OIW34287.1"/>
    </source>
</evidence>
<evidence type="ECO:0000256" key="12">
    <source>
        <dbReference type="ARBA" id="ARBA00023026"/>
    </source>
</evidence>
<organism evidence="19 20">
    <name type="scientific">Coniochaeta ligniaria NRRL 30616</name>
    <dbReference type="NCBI Taxonomy" id="1408157"/>
    <lineage>
        <taxon>Eukaryota</taxon>
        <taxon>Fungi</taxon>
        <taxon>Dikarya</taxon>
        <taxon>Ascomycota</taxon>
        <taxon>Pezizomycotina</taxon>
        <taxon>Sordariomycetes</taxon>
        <taxon>Sordariomycetidae</taxon>
        <taxon>Coniochaetales</taxon>
        <taxon>Coniochaetaceae</taxon>
        <taxon>Coniochaeta</taxon>
    </lineage>
</organism>
<evidence type="ECO:0000256" key="13">
    <source>
        <dbReference type="ARBA" id="ARBA00023049"/>
    </source>
</evidence>
<keyword evidence="5" id="KW-0964">Secreted</keyword>
<evidence type="ECO:0000256" key="6">
    <source>
        <dbReference type="ARBA" id="ARBA00022645"/>
    </source>
</evidence>
<dbReference type="Gene3D" id="3.30.70.340">
    <property type="entry name" value="Metallocarboxypeptidase-like"/>
    <property type="match status" value="1"/>
</dbReference>
<evidence type="ECO:0000256" key="11">
    <source>
        <dbReference type="ARBA" id="ARBA00022833"/>
    </source>
</evidence>
<dbReference type="FunFam" id="3.40.630.10:FF:000165">
    <property type="entry name" value="Glucan 1,4-alpha-glucosidase, putative"/>
    <property type="match status" value="1"/>
</dbReference>
<dbReference type="SMART" id="SM00631">
    <property type="entry name" value="Zn_pept"/>
    <property type="match status" value="1"/>
</dbReference>
<keyword evidence="13" id="KW-0482">Metalloprotease</keyword>
<keyword evidence="20" id="KW-1185">Reference proteome</keyword>
<dbReference type="GO" id="GO:0005576">
    <property type="term" value="C:extracellular region"/>
    <property type="evidence" value="ECO:0007669"/>
    <property type="project" value="UniProtKB-SubCell"/>
</dbReference>
<dbReference type="Gene3D" id="3.40.630.10">
    <property type="entry name" value="Zn peptidases"/>
    <property type="match status" value="1"/>
</dbReference>
<reference evidence="19 20" key="1">
    <citation type="submission" date="2016-10" db="EMBL/GenBank/DDBJ databases">
        <title>Draft genome sequence of Coniochaeta ligniaria NRRL30616, a lignocellulolytic fungus for bioabatement of inhibitors in plant biomass hydrolysates.</title>
        <authorList>
            <consortium name="DOE Joint Genome Institute"/>
            <person name="Jimenez D.J."/>
            <person name="Hector R.E."/>
            <person name="Riley R."/>
            <person name="Sun H."/>
            <person name="Grigoriev I.V."/>
            <person name="Van Elsas J.D."/>
            <person name="Nichols N.N."/>
        </authorList>
    </citation>
    <scope>NUCLEOTIDE SEQUENCE [LARGE SCALE GENOMIC DNA]</scope>
    <source>
        <strain evidence="19 20">NRRL 30616</strain>
    </source>
</reference>
<keyword evidence="7" id="KW-0645">Protease</keyword>
<feature type="chain" id="PRO_5012678913" evidence="17">
    <location>
        <begin position="17"/>
        <end position="421"/>
    </location>
</feature>